<dbReference type="EMBL" id="JACHGT010000003">
    <property type="protein sequence ID" value="MBB6033881.1"/>
    <property type="molecule type" value="Genomic_DNA"/>
</dbReference>
<dbReference type="RefSeq" id="WP_184786733.1">
    <property type="nucleotide sequence ID" value="NZ_BONT01000013.1"/>
</dbReference>
<proteinExistence type="predicted"/>
<accession>A0A841F9K8</accession>
<dbReference type="AlphaFoldDB" id="A0A841F9K8"/>
<dbReference type="SUPFAM" id="SSF69322">
    <property type="entry name" value="Tricorn protease domain 2"/>
    <property type="match status" value="1"/>
</dbReference>
<comment type="caution">
    <text evidence="1">The sequence shown here is derived from an EMBL/GenBank/DDBJ whole genome shotgun (WGS) entry which is preliminary data.</text>
</comment>
<organism evidence="1 2">
    <name type="scientific">Phytomonospora endophytica</name>
    <dbReference type="NCBI Taxonomy" id="714109"/>
    <lineage>
        <taxon>Bacteria</taxon>
        <taxon>Bacillati</taxon>
        <taxon>Actinomycetota</taxon>
        <taxon>Actinomycetes</taxon>
        <taxon>Micromonosporales</taxon>
        <taxon>Micromonosporaceae</taxon>
        <taxon>Phytomonospora</taxon>
    </lineage>
</organism>
<name>A0A841F9K8_9ACTN</name>
<evidence type="ECO:0000313" key="1">
    <source>
        <dbReference type="EMBL" id="MBB6033881.1"/>
    </source>
</evidence>
<dbReference type="Proteomes" id="UP000548476">
    <property type="component" value="Unassembled WGS sequence"/>
</dbReference>
<reference evidence="1 2" key="1">
    <citation type="submission" date="2020-08" db="EMBL/GenBank/DDBJ databases">
        <title>Genomic Encyclopedia of Type Strains, Phase IV (KMG-IV): sequencing the most valuable type-strain genomes for metagenomic binning, comparative biology and taxonomic classification.</title>
        <authorList>
            <person name="Goeker M."/>
        </authorList>
    </citation>
    <scope>NUCLEOTIDE SEQUENCE [LARGE SCALE GENOMIC DNA]</scope>
    <source>
        <strain evidence="1 2">YIM 65646</strain>
    </source>
</reference>
<sequence length="376" mass="40293">MLFAVTCGAFIAQTPSPAHAAAPKPGRYKFSYEPADPKLLGELDEKLPNASVGGVLDGANRSGRACEAPVERREVSFCWNDDDAATRKWMPQGITTSADATADGSYQGREVLITSWYDTASGGEEDKGARITFIDVADPAAPVYRHVILAAPTHGDHGASFTPIRIHAGGLAWYGDRLYVADTWRGIRVFDLSHIWRVDGDSPELLGLQPDGTYQGYGYAYVLGQSGLFRHSTDDGEPGLRFSFLSVDRTGGPDALLAGEFAEPGDGTRLARIPLGSEGMPARGDDGFVRCEQIHVVGIGSMQGVAHVGDRYLFATSDGDGNGGDLSSWTPGGKTVTEHDVFPPGPEDLSYWGPDKRLWSLSEHPGQRFVYAISAG</sequence>
<protein>
    <recommendedName>
        <fullName evidence="3">Secreted protein</fullName>
    </recommendedName>
</protein>
<evidence type="ECO:0008006" key="3">
    <source>
        <dbReference type="Google" id="ProtNLM"/>
    </source>
</evidence>
<gene>
    <name evidence="1" type="ORF">HNR73_001731</name>
</gene>
<evidence type="ECO:0000313" key="2">
    <source>
        <dbReference type="Proteomes" id="UP000548476"/>
    </source>
</evidence>
<keyword evidence="2" id="KW-1185">Reference proteome</keyword>